<organism evidence="4 5">
    <name type="scientific">Novosphingobium pentaromativorans</name>
    <dbReference type="NCBI Taxonomy" id="205844"/>
    <lineage>
        <taxon>Bacteria</taxon>
        <taxon>Pseudomonadati</taxon>
        <taxon>Pseudomonadota</taxon>
        <taxon>Alphaproteobacteria</taxon>
        <taxon>Sphingomonadales</taxon>
        <taxon>Sphingomonadaceae</taxon>
        <taxon>Novosphingobium</taxon>
    </lineage>
</organism>
<evidence type="ECO:0000256" key="2">
    <source>
        <dbReference type="SAM" id="MobiDB-lite"/>
    </source>
</evidence>
<evidence type="ECO:0000256" key="1">
    <source>
        <dbReference type="ARBA" id="ARBA00022679"/>
    </source>
</evidence>
<feature type="domain" description="N-acetyltransferase" evidence="3">
    <location>
        <begin position="7"/>
        <end position="196"/>
    </location>
</feature>
<gene>
    <name evidence="4" type="ORF">DI555_04205</name>
</gene>
<dbReference type="PANTHER" id="PTHR13947:SF37">
    <property type="entry name" value="LD18367P"/>
    <property type="match status" value="1"/>
</dbReference>
<dbReference type="InterPro" id="IPR050769">
    <property type="entry name" value="NAT_camello-type"/>
</dbReference>
<dbReference type="SUPFAM" id="SSF55729">
    <property type="entry name" value="Acyl-CoA N-acyltransferases (Nat)"/>
    <property type="match status" value="1"/>
</dbReference>
<dbReference type="EMBL" id="QFPX01000003">
    <property type="protein sequence ID" value="PZQ56739.1"/>
    <property type="molecule type" value="Genomic_DNA"/>
</dbReference>
<feature type="region of interest" description="Disordered" evidence="2">
    <location>
        <begin position="78"/>
        <end position="109"/>
    </location>
</feature>
<sequence length="197" mass="20965">MPVPDEARIRAFRPGDEQGVIDLILPIQREEFGLAITAADQPDLRTVPAFYQTGRGAFLVAESGNRIVGTIGMKDIGEGNGGQGNGGQGNGGQGNGGQGNGGQGNGSARSGALRKMFVAADHRGSGSGLAGRLLHAVLDLARENGLHRIFLGTTDRFLAAHRFYEKHGFMPVPPADLPQSFPRMNVDTRFYRLDLPE</sequence>
<proteinExistence type="predicted"/>
<feature type="compositionally biased region" description="Gly residues" evidence="2">
    <location>
        <begin position="78"/>
        <end position="105"/>
    </location>
</feature>
<accession>A0A2W5NXV3</accession>
<name>A0A2W5NXV3_9SPHN</name>
<dbReference type="AlphaFoldDB" id="A0A2W5NXV3"/>
<protein>
    <submittedName>
        <fullName evidence="4">GNAT family N-acetyltransferase</fullName>
    </submittedName>
</protein>
<dbReference type="InterPro" id="IPR000182">
    <property type="entry name" value="GNAT_dom"/>
</dbReference>
<dbReference type="InterPro" id="IPR016181">
    <property type="entry name" value="Acyl_CoA_acyltransferase"/>
</dbReference>
<comment type="caution">
    <text evidence="4">The sequence shown here is derived from an EMBL/GenBank/DDBJ whole genome shotgun (WGS) entry which is preliminary data.</text>
</comment>
<dbReference type="Pfam" id="PF00583">
    <property type="entry name" value="Acetyltransf_1"/>
    <property type="match status" value="1"/>
</dbReference>
<dbReference type="Gene3D" id="3.40.630.30">
    <property type="match status" value="1"/>
</dbReference>
<dbReference type="PANTHER" id="PTHR13947">
    <property type="entry name" value="GNAT FAMILY N-ACETYLTRANSFERASE"/>
    <property type="match status" value="1"/>
</dbReference>
<evidence type="ECO:0000313" key="5">
    <source>
        <dbReference type="Proteomes" id="UP000249082"/>
    </source>
</evidence>
<dbReference type="GO" id="GO:0008080">
    <property type="term" value="F:N-acetyltransferase activity"/>
    <property type="evidence" value="ECO:0007669"/>
    <property type="project" value="InterPro"/>
</dbReference>
<evidence type="ECO:0000313" key="4">
    <source>
        <dbReference type="EMBL" id="PZQ56739.1"/>
    </source>
</evidence>
<reference evidence="4 5" key="1">
    <citation type="submission" date="2017-08" db="EMBL/GenBank/DDBJ databases">
        <title>Infants hospitalized years apart are colonized by the same room-sourced microbial strains.</title>
        <authorList>
            <person name="Brooks B."/>
            <person name="Olm M.R."/>
            <person name="Firek B.A."/>
            <person name="Baker R."/>
            <person name="Thomas B.C."/>
            <person name="Morowitz M.J."/>
            <person name="Banfield J.F."/>
        </authorList>
    </citation>
    <scope>NUCLEOTIDE SEQUENCE [LARGE SCALE GENOMIC DNA]</scope>
    <source>
        <strain evidence="4">S2_005_002_R2_33</strain>
    </source>
</reference>
<dbReference type="PROSITE" id="PS51186">
    <property type="entry name" value="GNAT"/>
    <property type="match status" value="1"/>
</dbReference>
<evidence type="ECO:0000259" key="3">
    <source>
        <dbReference type="PROSITE" id="PS51186"/>
    </source>
</evidence>
<dbReference type="CDD" id="cd04301">
    <property type="entry name" value="NAT_SF"/>
    <property type="match status" value="1"/>
</dbReference>
<keyword evidence="1 4" id="KW-0808">Transferase</keyword>
<dbReference type="Proteomes" id="UP000249082">
    <property type="component" value="Unassembled WGS sequence"/>
</dbReference>